<comment type="caution">
    <text evidence="2">The sequence shown here is derived from an EMBL/GenBank/DDBJ whole genome shotgun (WGS) entry which is preliminary data.</text>
</comment>
<dbReference type="SUPFAM" id="SSF52540">
    <property type="entry name" value="P-loop containing nucleoside triphosphate hydrolases"/>
    <property type="match status" value="1"/>
</dbReference>
<dbReference type="Proteomes" id="UP001519654">
    <property type="component" value="Unassembled WGS sequence"/>
</dbReference>
<organism evidence="2 3">
    <name type="scientific">Paractinoplanes bogorensis</name>
    <dbReference type="NCBI Taxonomy" id="1610840"/>
    <lineage>
        <taxon>Bacteria</taxon>
        <taxon>Bacillati</taxon>
        <taxon>Actinomycetota</taxon>
        <taxon>Actinomycetes</taxon>
        <taxon>Micromonosporales</taxon>
        <taxon>Micromonosporaceae</taxon>
        <taxon>Paractinoplanes</taxon>
    </lineage>
</organism>
<proteinExistence type="predicted"/>
<evidence type="ECO:0000313" key="3">
    <source>
        <dbReference type="Proteomes" id="UP001519654"/>
    </source>
</evidence>
<dbReference type="InterPro" id="IPR027417">
    <property type="entry name" value="P-loop_NTPase"/>
</dbReference>
<sequence>MGVRTVQSRRLRGNLPAELSSFVGRNRERAELKRLLSSSRLVTITGIGGVGKTRTAIRVAAEVQRAFPDGVWLADLSMIADPGLIGEAVAQAIGMRDQSTRPPAEAVADYLASRRLLLVLDTCEHLTADCASFVESLLRAAPGLQVLATSRQPLGAQGEHVFVLAPLPVPDPGGSPADRELDAAVMLFTERAAAARPGFLLTPVNQDTVVRLCRRLDGIPLGIELAAVRTRALPVERIADLVDRWYSDEARMLSRTGGGRHESLRTAVDGSYELCSPGERQLWARASVFADGFDLEAVRHVCGETLDLVAGLVDKSILVLDGGPGSRYRMLDTIREYGVEILRASGEELEVRRRHRDHYLDLARRFDAEWCGPGQAEWYERLTCELPNLRTALDFCLSDPAGPEAGLDLAVALAYFWFACGHAREGRHYLERTMARQTVRSPALTKAQWVCAWICALQGDMATAAHLVDRCRPFADVEAQGWITYITGVSAALRGEPATALSSLEESVRLHSNGGDPGIGLYVAWSAQAIALAFLGETDRAAAVTERHFASCEARGELWARSYAEYVRSVVEMNRDRPADAVLHARAALRIKRRLSDHGGNAMALDSLAWAAASLGDWVRAARLLGVAHRSWEAVGLPQMGSPDLGTTRMWSEKQVRVHLGDEMFEVALAEGLALDLETGVAYALDERPTPSSPRIEPVPDGAPLTRREREVAELVADGMTNQQIADRLVISRRTANTHLEHILTKLDFNARTQIAAWVAARRSGPDRSRIGT</sequence>
<feature type="domain" description="HTH luxR-type" evidence="1">
    <location>
        <begin position="698"/>
        <end position="763"/>
    </location>
</feature>
<name>A0ABS5YNT7_9ACTN</name>
<dbReference type="RefSeq" id="WP_215788362.1">
    <property type="nucleotide sequence ID" value="NZ_JAHKKG010000005.1"/>
</dbReference>
<evidence type="ECO:0000313" key="2">
    <source>
        <dbReference type="EMBL" id="MBU2665126.1"/>
    </source>
</evidence>
<dbReference type="CDD" id="cd06170">
    <property type="entry name" value="LuxR_C_like"/>
    <property type="match status" value="1"/>
</dbReference>
<dbReference type="EMBL" id="JAHKKG010000005">
    <property type="protein sequence ID" value="MBU2665126.1"/>
    <property type="molecule type" value="Genomic_DNA"/>
</dbReference>
<dbReference type="PANTHER" id="PTHR47691:SF3">
    <property type="entry name" value="HTH-TYPE TRANSCRIPTIONAL REGULATOR RV0890C-RELATED"/>
    <property type="match status" value="1"/>
</dbReference>
<dbReference type="PRINTS" id="PR00038">
    <property type="entry name" value="HTHLUXR"/>
</dbReference>
<dbReference type="PANTHER" id="PTHR47691">
    <property type="entry name" value="REGULATOR-RELATED"/>
    <property type="match status" value="1"/>
</dbReference>
<gene>
    <name evidence="2" type="ORF">KOI35_16610</name>
</gene>
<dbReference type="InterPro" id="IPR036388">
    <property type="entry name" value="WH-like_DNA-bd_sf"/>
</dbReference>
<dbReference type="Gene3D" id="1.25.40.10">
    <property type="entry name" value="Tetratricopeptide repeat domain"/>
    <property type="match status" value="1"/>
</dbReference>
<dbReference type="SMART" id="SM00421">
    <property type="entry name" value="HTH_LUXR"/>
    <property type="match status" value="1"/>
</dbReference>
<protein>
    <submittedName>
        <fullName evidence="2">LuxR C-terminal-related transcriptional regulator</fullName>
    </submittedName>
</protein>
<dbReference type="InterPro" id="IPR011990">
    <property type="entry name" value="TPR-like_helical_dom_sf"/>
</dbReference>
<dbReference type="Gene3D" id="3.40.50.300">
    <property type="entry name" value="P-loop containing nucleotide triphosphate hydrolases"/>
    <property type="match status" value="1"/>
</dbReference>
<accession>A0ABS5YNT7</accession>
<dbReference type="PROSITE" id="PS50043">
    <property type="entry name" value="HTH_LUXR_2"/>
    <property type="match status" value="1"/>
</dbReference>
<dbReference type="Gene3D" id="1.10.10.10">
    <property type="entry name" value="Winged helix-like DNA-binding domain superfamily/Winged helix DNA-binding domain"/>
    <property type="match status" value="1"/>
</dbReference>
<reference evidence="2 3" key="1">
    <citation type="submission" date="2021-06" db="EMBL/GenBank/DDBJ databases">
        <title>Actinoplanes lichenicola sp. nov., and Actinoplanes ovalisporus sp. nov., isolated from lichen in Thailand.</title>
        <authorList>
            <person name="Saeng-In P."/>
            <person name="Kanchanasin P."/>
            <person name="Yuki M."/>
            <person name="Kudo T."/>
            <person name="Ohkuma M."/>
            <person name="Phongsopitanun W."/>
            <person name="Tanasupawat S."/>
        </authorList>
    </citation>
    <scope>NUCLEOTIDE SEQUENCE [LARGE SCALE GENOMIC DNA]</scope>
    <source>
        <strain evidence="2 3">NBRC 110975</strain>
    </source>
</reference>
<dbReference type="Pfam" id="PF00196">
    <property type="entry name" value="GerE"/>
    <property type="match status" value="1"/>
</dbReference>
<dbReference type="InterPro" id="IPR016032">
    <property type="entry name" value="Sig_transdc_resp-reg_C-effctor"/>
</dbReference>
<dbReference type="SUPFAM" id="SSF48452">
    <property type="entry name" value="TPR-like"/>
    <property type="match status" value="1"/>
</dbReference>
<dbReference type="InterPro" id="IPR000792">
    <property type="entry name" value="Tscrpt_reg_LuxR_C"/>
</dbReference>
<keyword evidence="3" id="KW-1185">Reference proteome</keyword>
<evidence type="ECO:0000259" key="1">
    <source>
        <dbReference type="PROSITE" id="PS50043"/>
    </source>
</evidence>
<dbReference type="SUPFAM" id="SSF46894">
    <property type="entry name" value="C-terminal effector domain of the bipartite response regulators"/>
    <property type="match status" value="1"/>
</dbReference>